<dbReference type="EMBL" id="JACSPX010000001">
    <property type="protein sequence ID" value="MBD8011470.1"/>
    <property type="molecule type" value="Genomic_DNA"/>
</dbReference>
<evidence type="ECO:0000313" key="2">
    <source>
        <dbReference type="Proteomes" id="UP000611521"/>
    </source>
</evidence>
<protein>
    <submittedName>
        <fullName evidence="1">DUF4192 family protein</fullName>
    </submittedName>
</protein>
<organism evidence="1 2">
    <name type="scientific">Microbacterium commune</name>
    <dbReference type="NCBI Taxonomy" id="2762219"/>
    <lineage>
        <taxon>Bacteria</taxon>
        <taxon>Bacillati</taxon>
        <taxon>Actinomycetota</taxon>
        <taxon>Actinomycetes</taxon>
        <taxon>Micrococcales</taxon>
        <taxon>Microbacteriaceae</taxon>
        <taxon>Microbacterium</taxon>
    </lineage>
</organism>
<evidence type="ECO:0000313" key="1">
    <source>
        <dbReference type="EMBL" id="MBD8011470.1"/>
    </source>
</evidence>
<sequence length="370" mass="39383">MTTIIHATDPAEFLGLVPALAGFTPRQSIVMLPFHGTRTQGAMRIDLPAGDVDPDRFADVALRALLQVPDTDAVAVVVYTDDGPADVPDGLLLPHLFLAEAFVDVCAHAGLRVVEALCVTPHGWGDYLDDVPQVRPLADIPAAPAVPGVGDVSGDQLAGAELPRSDLVERESVGRALRDLGDAIEHMTHGTATGSENPIAIVAAEVVLDDLPLFVEHLLDSPSDDDPFTCAALLWCMNRPPLRDAILVQWATDLDFGYRAFDAQLAFSSDRTTVPDAIGEVFMGRGPRPDLDRLGCALQVVRSAAARAPRHAKVGALTAAAWLSWAMGRSSHAGTYVDEALRLEPGHSMASLISSILAAAMLPEWALRRP</sequence>
<gene>
    <name evidence="1" type="ORF">H9633_04065</name>
</gene>
<dbReference type="Proteomes" id="UP000611521">
    <property type="component" value="Unassembled WGS sequence"/>
</dbReference>
<dbReference type="RefSeq" id="WP_191712177.1">
    <property type="nucleotide sequence ID" value="NZ_JACSPX010000001.1"/>
</dbReference>
<proteinExistence type="predicted"/>
<name>A0ABR8W371_9MICO</name>
<keyword evidence="2" id="KW-1185">Reference proteome</keyword>
<dbReference type="InterPro" id="IPR025447">
    <property type="entry name" value="DUF4192"/>
</dbReference>
<dbReference type="Pfam" id="PF13830">
    <property type="entry name" value="DUF4192"/>
    <property type="match status" value="1"/>
</dbReference>
<accession>A0ABR8W371</accession>
<reference evidence="1 2" key="1">
    <citation type="submission" date="2020-08" db="EMBL/GenBank/DDBJ databases">
        <title>A Genomic Blueprint of the Chicken Gut Microbiome.</title>
        <authorList>
            <person name="Gilroy R."/>
            <person name="Ravi A."/>
            <person name="Getino M."/>
            <person name="Pursley I."/>
            <person name="Horton D.L."/>
            <person name="Alikhan N.-F."/>
            <person name="Baker D."/>
            <person name="Gharbi K."/>
            <person name="Hall N."/>
            <person name="Watson M."/>
            <person name="Adriaenssens E.M."/>
            <person name="Foster-Nyarko E."/>
            <person name="Jarju S."/>
            <person name="Secka A."/>
            <person name="Antonio M."/>
            <person name="Oren A."/>
            <person name="Chaudhuri R."/>
            <person name="La Ragione R.M."/>
            <person name="Hildebrand F."/>
            <person name="Pallen M.J."/>
        </authorList>
    </citation>
    <scope>NUCLEOTIDE SEQUENCE [LARGE SCALE GENOMIC DNA]</scope>
    <source>
        <strain evidence="1 2">Re1</strain>
    </source>
</reference>
<comment type="caution">
    <text evidence="1">The sequence shown here is derived from an EMBL/GenBank/DDBJ whole genome shotgun (WGS) entry which is preliminary data.</text>
</comment>